<reference evidence="1 2" key="1">
    <citation type="journal article" date="2011" name="BMC Genomics">
        <title>Genomic insights into an obligate epibiotic bacterial predator: Micavibrio aeruginosavorus ARL-13.</title>
        <authorList>
            <person name="Wang Z."/>
            <person name="Kadouri D."/>
            <person name="Wu M."/>
        </authorList>
    </citation>
    <scope>NUCLEOTIDE SEQUENCE [LARGE SCALE GENOMIC DNA]</scope>
    <source>
        <strain evidence="1 2">ARL-13</strain>
    </source>
</reference>
<evidence type="ECO:0008006" key="3">
    <source>
        <dbReference type="Google" id="ProtNLM"/>
    </source>
</evidence>
<dbReference type="OrthoDB" id="475207at2"/>
<dbReference type="EMBL" id="CP002382">
    <property type="protein sequence ID" value="AEP08630.1"/>
    <property type="molecule type" value="Genomic_DNA"/>
</dbReference>
<dbReference type="KEGG" id="mai:MICA_285"/>
<accession>G2KQ88</accession>
<name>G2KQ88_MICAA</name>
<keyword evidence="2" id="KW-1185">Reference proteome</keyword>
<dbReference type="SUPFAM" id="SSF53474">
    <property type="entry name" value="alpha/beta-Hydrolases"/>
    <property type="match status" value="1"/>
</dbReference>
<dbReference type="InterPro" id="IPR029058">
    <property type="entry name" value="AB_hydrolase_fold"/>
</dbReference>
<dbReference type="Gene3D" id="3.40.50.1820">
    <property type="entry name" value="alpha/beta hydrolase"/>
    <property type="match status" value="1"/>
</dbReference>
<evidence type="ECO:0000313" key="2">
    <source>
        <dbReference type="Proteomes" id="UP000009286"/>
    </source>
</evidence>
<dbReference type="Pfam" id="PF26363">
    <property type="entry name" value="Phospholipase-like"/>
    <property type="match status" value="1"/>
</dbReference>
<protein>
    <recommendedName>
        <fullName evidence="3">Fungal lipase-like domain-containing protein</fullName>
    </recommendedName>
</protein>
<dbReference type="STRING" id="856793.MICA_285"/>
<organism evidence="1 2">
    <name type="scientific">Micavibrio aeruginosavorus (strain ARL-13)</name>
    <dbReference type="NCBI Taxonomy" id="856793"/>
    <lineage>
        <taxon>Bacteria</taxon>
        <taxon>Pseudomonadati</taxon>
        <taxon>Bdellovibrionota</taxon>
        <taxon>Bdellovibrionia</taxon>
        <taxon>Bdellovibrionales</taxon>
        <taxon>Pseudobdellovibrionaceae</taxon>
        <taxon>Micavibrio</taxon>
    </lineage>
</organism>
<proteinExistence type="predicted"/>
<dbReference type="AlphaFoldDB" id="G2KQ88"/>
<gene>
    <name evidence="1" type="ordered locus">MICA_285</name>
</gene>
<dbReference type="HOGENOM" id="CLU_1650180_0_0_5"/>
<dbReference type="eggNOG" id="COG5153">
    <property type="taxonomic scope" value="Bacteria"/>
</dbReference>
<dbReference type="RefSeq" id="WP_014101853.1">
    <property type="nucleotide sequence ID" value="NC_016026.1"/>
</dbReference>
<sequence>MTISSDLFKAILSMDSYNRGYNASIDGISGDVGDATLGIDSSELGTTTINGEDIRNDALIGFYALSYNYNGETIIAYRGTDDRDEATQIDENTGWPIGLGSVGALQANMAFAFYNSIAELLNTQGAQNNIYLDANISLTGHSMGGGLAANDNFSMQRIAA</sequence>
<dbReference type="Proteomes" id="UP000009286">
    <property type="component" value="Chromosome"/>
</dbReference>
<evidence type="ECO:0000313" key="1">
    <source>
        <dbReference type="EMBL" id="AEP08630.1"/>
    </source>
</evidence>